<organism evidence="10">
    <name type="scientific">Naegleria gruberi</name>
    <name type="common">Amoeba</name>
    <dbReference type="NCBI Taxonomy" id="5762"/>
    <lineage>
        <taxon>Eukaryota</taxon>
        <taxon>Discoba</taxon>
        <taxon>Heterolobosea</taxon>
        <taxon>Tetramitia</taxon>
        <taxon>Eutetramitia</taxon>
        <taxon>Vahlkampfiidae</taxon>
        <taxon>Naegleria</taxon>
    </lineage>
</organism>
<proteinExistence type="predicted"/>
<reference evidence="9 10" key="1">
    <citation type="journal article" date="2010" name="Cell">
        <title>The genome of Naegleria gruberi illuminates early eukaryotic versatility.</title>
        <authorList>
            <person name="Fritz-Laylin L.K."/>
            <person name="Prochnik S.E."/>
            <person name="Ginger M.L."/>
            <person name="Dacks J.B."/>
            <person name="Carpenter M.L."/>
            <person name="Field M.C."/>
            <person name="Kuo A."/>
            <person name="Paredez A."/>
            <person name="Chapman J."/>
            <person name="Pham J."/>
            <person name="Shu S."/>
            <person name="Neupane R."/>
            <person name="Cipriano M."/>
            <person name="Mancuso J."/>
            <person name="Tu H."/>
            <person name="Salamov A."/>
            <person name="Lindquist E."/>
            <person name="Shapiro H."/>
            <person name="Lucas S."/>
            <person name="Grigoriev I.V."/>
            <person name="Cande W.Z."/>
            <person name="Fulton C."/>
            <person name="Rokhsar D.S."/>
            <person name="Dawson S.C."/>
        </authorList>
    </citation>
    <scope>NUCLEOTIDE SEQUENCE [LARGE SCALE GENOMIC DNA]</scope>
    <source>
        <strain evidence="9 10">NEG-M</strain>
    </source>
</reference>
<dbReference type="InterPro" id="IPR011701">
    <property type="entry name" value="MFS"/>
</dbReference>
<evidence type="ECO:0000256" key="4">
    <source>
        <dbReference type="ARBA" id="ARBA00022989"/>
    </source>
</evidence>
<gene>
    <name evidence="9" type="ORF">NAEGRDRAFT_77049</name>
</gene>
<evidence type="ECO:0000256" key="6">
    <source>
        <dbReference type="SAM" id="MobiDB-lite"/>
    </source>
</evidence>
<evidence type="ECO:0000313" key="9">
    <source>
        <dbReference type="EMBL" id="EFC35296.1"/>
    </source>
</evidence>
<evidence type="ECO:0000256" key="1">
    <source>
        <dbReference type="ARBA" id="ARBA00004141"/>
    </source>
</evidence>
<dbReference type="Gene3D" id="1.20.1250.20">
    <property type="entry name" value="MFS general substrate transporter like domains"/>
    <property type="match status" value="1"/>
</dbReference>
<evidence type="ECO:0000256" key="3">
    <source>
        <dbReference type="ARBA" id="ARBA00022692"/>
    </source>
</evidence>
<dbReference type="Pfam" id="PF07690">
    <property type="entry name" value="MFS_1"/>
    <property type="match status" value="1"/>
</dbReference>
<dbReference type="InterPro" id="IPR001958">
    <property type="entry name" value="Tet-R_TetA/multi-R_MdtG-like"/>
</dbReference>
<evidence type="ECO:0000259" key="8">
    <source>
        <dbReference type="PROSITE" id="PS50850"/>
    </source>
</evidence>
<keyword evidence="4 7" id="KW-1133">Transmembrane helix</keyword>
<dbReference type="SUPFAM" id="SSF103473">
    <property type="entry name" value="MFS general substrate transporter"/>
    <property type="match status" value="1"/>
</dbReference>
<dbReference type="InterPro" id="IPR036259">
    <property type="entry name" value="MFS_trans_sf"/>
</dbReference>
<feature type="region of interest" description="Disordered" evidence="6">
    <location>
        <begin position="1"/>
        <end position="70"/>
    </location>
</feature>
<comment type="subcellular location">
    <subcellularLocation>
        <location evidence="1">Membrane</location>
        <topology evidence="1">Multi-pass membrane protein</topology>
    </subcellularLocation>
</comment>
<dbReference type="KEGG" id="ngr:NAEGRDRAFT_77049"/>
<dbReference type="OrthoDB" id="419616at2759"/>
<dbReference type="EMBL" id="GG739407">
    <property type="protein sequence ID" value="EFC35296.1"/>
    <property type="molecule type" value="Genomic_DNA"/>
</dbReference>
<dbReference type="RefSeq" id="XP_002668040.1">
    <property type="nucleotide sequence ID" value="XM_002667994.1"/>
</dbReference>
<feature type="transmembrane region" description="Helical" evidence="7">
    <location>
        <begin position="214"/>
        <end position="240"/>
    </location>
</feature>
<dbReference type="PRINTS" id="PR01035">
    <property type="entry name" value="TCRTETA"/>
</dbReference>
<dbReference type="eggNOG" id="KOG2615">
    <property type="taxonomic scope" value="Eukaryota"/>
</dbReference>
<evidence type="ECO:0000313" key="10">
    <source>
        <dbReference type="Proteomes" id="UP000006671"/>
    </source>
</evidence>
<dbReference type="VEuPathDB" id="AmoebaDB:NAEGRDRAFT_77049"/>
<sequence length="350" mass="40235">SIRSAAELKDDEDNSPMMRTTALEEVNDVADEEKDQETKDASSSEVNIVEEEEQEQEIQKEEKKTPQKVTPLPWENPTEYGYYVGLVASAYFLSQFISSFFWGTISDSIGRKPVLLFGTFFGAICGLMFGFSKWLWWACGCRFLFGLLNGNLGVVKSYLGEITDSTNQARAFSLTSITFGLASVLGPVLGGLFSRPHQQYPDFIILFPEWIQDFVIRFPYVLPSFFIFCFYIVAFVLGCLKLEEANKNTWYYRRFIAKEIVDNIDKETSKTKLISSNNELEEEQDQEPIIVKKSMLQKFKNKFNNFKSHEMLSSPIPLLTCFLYLMLGSKQILFDECLPLFSLHQKSWED</sequence>
<evidence type="ECO:0000256" key="7">
    <source>
        <dbReference type="SAM" id="Phobius"/>
    </source>
</evidence>
<evidence type="ECO:0000256" key="2">
    <source>
        <dbReference type="ARBA" id="ARBA00022448"/>
    </source>
</evidence>
<keyword evidence="5 7" id="KW-0472">Membrane</keyword>
<feature type="compositionally biased region" description="Acidic residues" evidence="6">
    <location>
        <begin position="25"/>
        <end position="35"/>
    </location>
</feature>
<feature type="transmembrane region" description="Helical" evidence="7">
    <location>
        <begin position="80"/>
        <end position="102"/>
    </location>
</feature>
<dbReference type="Proteomes" id="UP000006671">
    <property type="component" value="Unassembled WGS sequence"/>
</dbReference>
<keyword evidence="3 7" id="KW-0812">Transmembrane</keyword>
<dbReference type="GO" id="GO:0016020">
    <property type="term" value="C:membrane"/>
    <property type="evidence" value="ECO:0007669"/>
    <property type="project" value="UniProtKB-SubCell"/>
</dbReference>
<dbReference type="AlphaFoldDB" id="D2W6K6"/>
<dbReference type="InterPro" id="IPR020846">
    <property type="entry name" value="MFS_dom"/>
</dbReference>
<name>D2W6K6_NAEGR</name>
<evidence type="ECO:0000256" key="5">
    <source>
        <dbReference type="ARBA" id="ARBA00023136"/>
    </source>
</evidence>
<keyword evidence="2" id="KW-0813">Transport</keyword>
<feature type="transmembrane region" description="Helical" evidence="7">
    <location>
        <begin position="114"/>
        <end position="137"/>
    </location>
</feature>
<dbReference type="PANTHER" id="PTHR23504:SF15">
    <property type="entry name" value="MAJOR FACILITATOR SUPERFAMILY (MFS) PROFILE DOMAIN-CONTAINING PROTEIN"/>
    <property type="match status" value="1"/>
</dbReference>
<dbReference type="GO" id="GO:0022857">
    <property type="term" value="F:transmembrane transporter activity"/>
    <property type="evidence" value="ECO:0007669"/>
    <property type="project" value="InterPro"/>
</dbReference>
<dbReference type="GeneID" id="8860180"/>
<keyword evidence="10" id="KW-1185">Reference proteome</keyword>
<dbReference type="InParanoid" id="D2W6K6"/>
<accession>D2W6K6</accession>
<dbReference type="PANTHER" id="PTHR23504">
    <property type="entry name" value="MAJOR FACILITATOR SUPERFAMILY DOMAIN-CONTAINING PROTEIN 10"/>
    <property type="match status" value="1"/>
</dbReference>
<dbReference type="PROSITE" id="PS50850">
    <property type="entry name" value="MFS"/>
    <property type="match status" value="1"/>
</dbReference>
<feature type="transmembrane region" description="Helical" evidence="7">
    <location>
        <begin position="171"/>
        <end position="194"/>
    </location>
</feature>
<feature type="non-terminal residue" evidence="9">
    <location>
        <position position="1"/>
    </location>
</feature>
<feature type="domain" description="Major facilitator superfamily (MFS) profile" evidence="8">
    <location>
        <begin position="1"/>
        <end position="350"/>
    </location>
</feature>
<protein>
    <submittedName>
        <fullName evidence="9">Predicted protein</fullName>
    </submittedName>
</protein>